<dbReference type="Pfam" id="PF24536">
    <property type="entry name" value="NXPE4_C"/>
    <property type="match status" value="1"/>
</dbReference>
<feature type="non-terminal residue" evidence="2">
    <location>
        <position position="93"/>
    </location>
</feature>
<accession>A0AAV7S489</accession>
<dbReference type="PANTHER" id="PTHR16165">
    <property type="entry name" value="NXPE FAMILY MEMBER"/>
    <property type="match status" value="1"/>
</dbReference>
<sequence length="93" mass="10687">PNLRVEIPHTIQDIEVFNCTDHGTTPKPKCEIGMWPPFPGGFVLQDIWTPVSCSMKRFRTPEEINSCLKGKTIYFMGDSTVKQWKNFLTDNVK</sequence>
<reference evidence="2" key="1">
    <citation type="journal article" date="2022" name="bioRxiv">
        <title>Sequencing and chromosome-scale assembly of the giantPleurodeles waltlgenome.</title>
        <authorList>
            <person name="Brown T."/>
            <person name="Elewa A."/>
            <person name="Iarovenko S."/>
            <person name="Subramanian E."/>
            <person name="Araus A.J."/>
            <person name="Petzold A."/>
            <person name="Susuki M."/>
            <person name="Suzuki K.-i.T."/>
            <person name="Hayashi T."/>
            <person name="Toyoda A."/>
            <person name="Oliveira C."/>
            <person name="Osipova E."/>
            <person name="Leigh N.D."/>
            <person name="Simon A."/>
            <person name="Yun M.H."/>
        </authorList>
    </citation>
    <scope>NUCLEOTIDE SEQUENCE</scope>
    <source>
        <strain evidence="2">20211129_DDA</strain>
        <tissue evidence="2">Liver</tissue>
    </source>
</reference>
<dbReference type="EMBL" id="JANPWB010000009">
    <property type="protein sequence ID" value="KAJ1159447.1"/>
    <property type="molecule type" value="Genomic_DNA"/>
</dbReference>
<proteinExistence type="predicted"/>
<evidence type="ECO:0000313" key="2">
    <source>
        <dbReference type="EMBL" id="KAJ1159447.1"/>
    </source>
</evidence>
<dbReference type="AlphaFoldDB" id="A0AAV7S489"/>
<feature type="domain" description="NXPE C-terminal" evidence="1">
    <location>
        <begin position="48"/>
        <end position="93"/>
    </location>
</feature>
<comment type="caution">
    <text evidence="2">The sequence shown here is derived from an EMBL/GenBank/DDBJ whole genome shotgun (WGS) entry which is preliminary data.</text>
</comment>
<evidence type="ECO:0000313" key="3">
    <source>
        <dbReference type="Proteomes" id="UP001066276"/>
    </source>
</evidence>
<evidence type="ECO:0000259" key="1">
    <source>
        <dbReference type="Pfam" id="PF24536"/>
    </source>
</evidence>
<feature type="non-terminal residue" evidence="2">
    <location>
        <position position="1"/>
    </location>
</feature>
<keyword evidence="3" id="KW-1185">Reference proteome</keyword>
<dbReference type="InterPro" id="IPR057106">
    <property type="entry name" value="NXPE4_C"/>
</dbReference>
<dbReference type="Proteomes" id="UP001066276">
    <property type="component" value="Chromosome 5"/>
</dbReference>
<dbReference type="PANTHER" id="PTHR16165:SF3">
    <property type="entry name" value="NXPE FAMILY MEMBER 1"/>
    <property type="match status" value="1"/>
</dbReference>
<name>A0AAV7S489_PLEWA</name>
<organism evidence="2 3">
    <name type="scientific">Pleurodeles waltl</name>
    <name type="common">Iberian ribbed newt</name>
    <dbReference type="NCBI Taxonomy" id="8319"/>
    <lineage>
        <taxon>Eukaryota</taxon>
        <taxon>Metazoa</taxon>
        <taxon>Chordata</taxon>
        <taxon>Craniata</taxon>
        <taxon>Vertebrata</taxon>
        <taxon>Euteleostomi</taxon>
        <taxon>Amphibia</taxon>
        <taxon>Batrachia</taxon>
        <taxon>Caudata</taxon>
        <taxon>Salamandroidea</taxon>
        <taxon>Salamandridae</taxon>
        <taxon>Pleurodelinae</taxon>
        <taxon>Pleurodeles</taxon>
    </lineage>
</organism>
<gene>
    <name evidence="2" type="ORF">NDU88_012097</name>
</gene>
<protein>
    <recommendedName>
        <fullName evidence="1">NXPE C-terminal domain-containing protein</fullName>
    </recommendedName>
</protein>